<gene>
    <name evidence="2" type="ORF">CLV35_2526</name>
</gene>
<dbReference type="AlphaFoldDB" id="A0A420XPA7"/>
<dbReference type="EMBL" id="RBWV01000012">
    <property type="protein sequence ID" value="RKS74028.1"/>
    <property type="molecule type" value="Genomic_DNA"/>
</dbReference>
<proteinExistence type="predicted"/>
<dbReference type="InterPro" id="IPR054437">
    <property type="entry name" value="PspA-assoc_dom"/>
</dbReference>
<reference evidence="2 3" key="1">
    <citation type="submission" date="2018-10" db="EMBL/GenBank/DDBJ databases">
        <title>Genomic Encyclopedia of Archaeal and Bacterial Type Strains, Phase II (KMG-II): from individual species to whole genera.</title>
        <authorList>
            <person name="Goeker M."/>
        </authorList>
    </citation>
    <scope>NUCLEOTIDE SEQUENCE [LARGE SCALE GENOMIC DNA]</scope>
    <source>
        <strain evidence="2 3">RP-AC37</strain>
    </source>
</reference>
<dbReference type="OrthoDB" id="5244559at2"/>
<keyword evidence="3" id="KW-1185">Reference proteome</keyword>
<accession>A0A420XPA7</accession>
<evidence type="ECO:0000313" key="3">
    <source>
        <dbReference type="Proteomes" id="UP000281955"/>
    </source>
</evidence>
<protein>
    <recommendedName>
        <fullName evidence="1">PspA-associated domain-containing protein</fullName>
    </recommendedName>
</protein>
<dbReference type="RefSeq" id="WP_121193799.1">
    <property type="nucleotide sequence ID" value="NZ_RBWV01000012.1"/>
</dbReference>
<feature type="domain" description="PspA-associated" evidence="1">
    <location>
        <begin position="1"/>
        <end position="92"/>
    </location>
</feature>
<organism evidence="2 3">
    <name type="scientific">Motilibacter peucedani</name>
    <dbReference type="NCBI Taxonomy" id="598650"/>
    <lineage>
        <taxon>Bacteria</taxon>
        <taxon>Bacillati</taxon>
        <taxon>Actinomycetota</taxon>
        <taxon>Actinomycetes</taxon>
        <taxon>Motilibacterales</taxon>
        <taxon>Motilibacteraceae</taxon>
        <taxon>Motilibacter</taxon>
    </lineage>
</organism>
<dbReference type="Pfam" id="PF22743">
    <property type="entry name" value="PspAA"/>
    <property type="match status" value="1"/>
</dbReference>
<name>A0A420XPA7_9ACTN</name>
<evidence type="ECO:0000259" key="1">
    <source>
        <dbReference type="Pfam" id="PF22743"/>
    </source>
</evidence>
<sequence>MIVRILGEGQLTVADGEVDELNRLDDALTGSLDSGDEGAFRAALAALLARVREVGTALDESEIVPSDAVLPAEDATAEDVRALLTDEGVIPG</sequence>
<comment type="caution">
    <text evidence="2">The sequence shown here is derived from an EMBL/GenBank/DDBJ whole genome shotgun (WGS) entry which is preliminary data.</text>
</comment>
<dbReference type="Proteomes" id="UP000281955">
    <property type="component" value="Unassembled WGS sequence"/>
</dbReference>
<evidence type="ECO:0000313" key="2">
    <source>
        <dbReference type="EMBL" id="RKS74028.1"/>
    </source>
</evidence>
<dbReference type="InParanoid" id="A0A420XPA7"/>